<gene>
    <name evidence="2" type="ORF">SAMN00790413_03424</name>
</gene>
<feature type="transmembrane region" description="Helical" evidence="1">
    <location>
        <begin position="42"/>
        <end position="60"/>
    </location>
</feature>
<accession>A0A1W1UWQ1</accession>
<evidence type="ECO:0000313" key="2">
    <source>
        <dbReference type="EMBL" id="SMB85512.1"/>
    </source>
</evidence>
<feature type="transmembrane region" description="Helical" evidence="1">
    <location>
        <begin position="6"/>
        <end position="30"/>
    </location>
</feature>
<evidence type="ECO:0000313" key="3">
    <source>
        <dbReference type="Proteomes" id="UP000192582"/>
    </source>
</evidence>
<keyword evidence="3" id="KW-1185">Reference proteome</keyword>
<name>A0A1W1UWQ1_9DEIO</name>
<evidence type="ECO:0000256" key="1">
    <source>
        <dbReference type="SAM" id="Phobius"/>
    </source>
</evidence>
<keyword evidence="1" id="KW-1133">Transmembrane helix</keyword>
<organism evidence="2 3">
    <name type="scientific">Deinococcus hopiensis KR-140</name>
    <dbReference type="NCBI Taxonomy" id="695939"/>
    <lineage>
        <taxon>Bacteria</taxon>
        <taxon>Thermotogati</taxon>
        <taxon>Deinococcota</taxon>
        <taxon>Deinococci</taxon>
        <taxon>Deinococcales</taxon>
        <taxon>Deinococcaceae</taxon>
        <taxon>Deinococcus</taxon>
    </lineage>
</organism>
<protein>
    <submittedName>
        <fullName evidence="2">PEP-CTERM protein-sorting domain-containing protein</fullName>
    </submittedName>
</protein>
<dbReference type="InterPro" id="IPR018750">
    <property type="entry name" value="DUF2306_membrane"/>
</dbReference>
<feature type="transmembrane region" description="Helical" evidence="1">
    <location>
        <begin position="66"/>
        <end position="85"/>
    </location>
</feature>
<feature type="transmembrane region" description="Helical" evidence="1">
    <location>
        <begin position="100"/>
        <end position="119"/>
    </location>
</feature>
<dbReference type="RefSeq" id="WP_084047371.1">
    <property type="nucleotide sequence ID" value="NZ_FWWU01000008.1"/>
</dbReference>
<keyword evidence="1" id="KW-0812">Transmembrane</keyword>
<dbReference type="AlphaFoldDB" id="A0A1W1UWQ1"/>
<dbReference type="EMBL" id="FWWU01000008">
    <property type="protein sequence ID" value="SMB85512.1"/>
    <property type="molecule type" value="Genomic_DNA"/>
</dbReference>
<dbReference type="Proteomes" id="UP000192582">
    <property type="component" value="Unassembled WGS sequence"/>
</dbReference>
<reference evidence="2 3" key="1">
    <citation type="submission" date="2017-04" db="EMBL/GenBank/DDBJ databases">
        <authorList>
            <person name="Afonso C.L."/>
            <person name="Miller P.J."/>
            <person name="Scott M.A."/>
            <person name="Spackman E."/>
            <person name="Goraichik I."/>
            <person name="Dimitrov K.M."/>
            <person name="Suarez D.L."/>
            <person name="Swayne D.E."/>
        </authorList>
    </citation>
    <scope>NUCLEOTIDE SEQUENCE [LARGE SCALE GENOMIC DNA]</scope>
    <source>
        <strain evidence="2 3">KR-140</strain>
    </source>
</reference>
<dbReference type="Pfam" id="PF10067">
    <property type="entry name" value="DUF2306"/>
    <property type="match status" value="1"/>
</dbReference>
<keyword evidence="1" id="KW-0472">Membrane</keyword>
<proteinExistence type="predicted"/>
<feature type="transmembrane region" description="Helical" evidence="1">
    <location>
        <begin position="131"/>
        <end position="150"/>
    </location>
</feature>
<sequence length="163" mass="17836">MSALHASVVGLHILGAVLALVTGGLALVYSNGSPAHRLVGKLYLLGWVLLAGLGYVIDAWTPGLSVFSGFNTLGLFLVGGAFYAVRHRQRIGRNWLRRHMLWMITSWVLAWIAMLVQMLPRFGVPATSSVFYLVIQLPATLGAFLMLRLLQRYTRSPAKSATS</sequence>